<keyword evidence="1" id="KW-0812">Transmembrane</keyword>
<name>A0A1F5ZJE9_9BACT</name>
<dbReference type="STRING" id="1798382.A3D77_01145"/>
<reference evidence="2 3" key="1">
    <citation type="journal article" date="2016" name="Nat. Commun.">
        <title>Thousands of microbial genomes shed light on interconnected biogeochemical processes in an aquifer system.</title>
        <authorList>
            <person name="Anantharaman K."/>
            <person name="Brown C.T."/>
            <person name="Hug L.A."/>
            <person name="Sharon I."/>
            <person name="Castelle C.J."/>
            <person name="Probst A.J."/>
            <person name="Thomas B.C."/>
            <person name="Singh A."/>
            <person name="Wilkins M.J."/>
            <person name="Karaoz U."/>
            <person name="Brodie E.L."/>
            <person name="Williams K.H."/>
            <person name="Hubbard S.S."/>
            <person name="Banfield J.F."/>
        </authorList>
    </citation>
    <scope>NUCLEOTIDE SEQUENCE [LARGE SCALE GENOMIC DNA]</scope>
</reference>
<dbReference type="PROSITE" id="PS00409">
    <property type="entry name" value="PROKAR_NTER_METHYL"/>
    <property type="match status" value="1"/>
</dbReference>
<accession>A0A1F5ZJE9</accession>
<keyword evidence="1" id="KW-0472">Membrane</keyword>
<dbReference type="AlphaFoldDB" id="A0A1F5ZJE9"/>
<dbReference type="InterPro" id="IPR012902">
    <property type="entry name" value="N_methyl_site"/>
</dbReference>
<evidence type="ECO:0000256" key="1">
    <source>
        <dbReference type="SAM" id="Phobius"/>
    </source>
</evidence>
<comment type="caution">
    <text evidence="2">The sequence shown here is derived from an EMBL/GenBank/DDBJ whole genome shotgun (WGS) entry which is preliminary data.</text>
</comment>
<dbReference type="SUPFAM" id="SSF54523">
    <property type="entry name" value="Pili subunits"/>
    <property type="match status" value="1"/>
</dbReference>
<evidence type="ECO:0000313" key="2">
    <source>
        <dbReference type="EMBL" id="OGG12521.1"/>
    </source>
</evidence>
<dbReference type="InterPro" id="IPR045584">
    <property type="entry name" value="Pilin-like"/>
</dbReference>
<gene>
    <name evidence="2" type="ORF">A3D77_01145</name>
</gene>
<dbReference type="Proteomes" id="UP000176923">
    <property type="component" value="Unassembled WGS sequence"/>
</dbReference>
<sequence length="175" mass="19385">MNNKKKFLIPNPYPLVPNSSGFSLIELTVVMAFFMSIFAIATLSLTRTQQSATVNSKLDQVTSDIQNQQLKAMNLDTEGQGINYPYGIRFEESRYILFRGSPFNSNDPSNFAVNIDAPLSFANITIPNSSIIFDKGTGEVIGFSPTNNTFILKNSVTNDQKKFTINRIGVITSIN</sequence>
<evidence type="ECO:0000313" key="3">
    <source>
        <dbReference type="Proteomes" id="UP000176923"/>
    </source>
</evidence>
<proteinExistence type="predicted"/>
<organism evidence="2 3">
    <name type="scientific">Candidatus Gottesmanbacteria bacterium RIFCSPHIGHO2_02_FULL_39_11</name>
    <dbReference type="NCBI Taxonomy" id="1798382"/>
    <lineage>
        <taxon>Bacteria</taxon>
        <taxon>Candidatus Gottesmaniibacteriota</taxon>
    </lineage>
</organism>
<protein>
    <recommendedName>
        <fullName evidence="4">General secretion pathway GspH domain-containing protein</fullName>
    </recommendedName>
</protein>
<feature type="transmembrane region" description="Helical" evidence="1">
    <location>
        <begin position="20"/>
        <end position="41"/>
    </location>
</feature>
<dbReference type="EMBL" id="MFJL01000046">
    <property type="protein sequence ID" value="OGG12521.1"/>
    <property type="molecule type" value="Genomic_DNA"/>
</dbReference>
<keyword evidence="1" id="KW-1133">Transmembrane helix</keyword>
<evidence type="ECO:0008006" key="4">
    <source>
        <dbReference type="Google" id="ProtNLM"/>
    </source>
</evidence>